<protein>
    <recommendedName>
        <fullName evidence="3">histidine kinase</fullName>
        <ecNumber evidence="3">2.7.13.3</ecNumber>
    </recommendedName>
</protein>
<evidence type="ECO:0000256" key="2">
    <source>
        <dbReference type="ARBA" id="ARBA00004236"/>
    </source>
</evidence>
<feature type="region of interest" description="Disordered" evidence="10">
    <location>
        <begin position="419"/>
        <end position="447"/>
    </location>
</feature>
<accession>A0ABW0YZP2</accession>
<dbReference type="InterPro" id="IPR005467">
    <property type="entry name" value="His_kinase_dom"/>
</dbReference>
<dbReference type="EC" id="2.7.13.3" evidence="3"/>
<dbReference type="InterPro" id="IPR036097">
    <property type="entry name" value="HisK_dim/P_sf"/>
</dbReference>
<dbReference type="InterPro" id="IPR003661">
    <property type="entry name" value="HisK_dim/P_dom"/>
</dbReference>
<keyword evidence="11" id="KW-0472">Membrane</keyword>
<feature type="compositionally biased region" description="Gly residues" evidence="10">
    <location>
        <begin position="434"/>
        <end position="447"/>
    </location>
</feature>
<dbReference type="PANTHER" id="PTHR45436:SF5">
    <property type="entry name" value="SENSOR HISTIDINE KINASE TRCS"/>
    <property type="match status" value="1"/>
</dbReference>
<evidence type="ECO:0000259" key="12">
    <source>
        <dbReference type="PROSITE" id="PS50109"/>
    </source>
</evidence>
<evidence type="ECO:0000256" key="5">
    <source>
        <dbReference type="ARBA" id="ARBA00022679"/>
    </source>
</evidence>
<evidence type="ECO:0000256" key="4">
    <source>
        <dbReference type="ARBA" id="ARBA00022553"/>
    </source>
</evidence>
<dbReference type="Gene3D" id="6.10.340.10">
    <property type="match status" value="1"/>
</dbReference>
<keyword evidence="8 11" id="KW-1133">Transmembrane helix</keyword>
<dbReference type="PROSITE" id="PS50109">
    <property type="entry name" value="HIS_KIN"/>
    <property type="match status" value="1"/>
</dbReference>
<keyword evidence="14" id="KW-0067">ATP-binding</keyword>
<dbReference type="SUPFAM" id="SSF158472">
    <property type="entry name" value="HAMP domain-like"/>
    <property type="match status" value="1"/>
</dbReference>
<reference evidence="15" key="1">
    <citation type="journal article" date="2019" name="Int. J. Syst. Evol. Microbiol.">
        <title>The Global Catalogue of Microorganisms (GCM) 10K type strain sequencing project: providing services to taxonomists for standard genome sequencing and annotation.</title>
        <authorList>
            <consortium name="The Broad Institute Genomics Platform"/>
            <consortium name="The Broad Institute Genome Sequencing Center for Infectious Disease"/>
            <person name="Wu L."/>
            <person name="Ma J."/>
        </authorList>
    </citation>
    <scope>NUCLEOTIDE SEQUENCE [LARGE SCALE GENOMIC DNA]</scope>
    <source>
        <strain evidence="15">CGMCC 4.7304</strain>
    </source>
</reference>
<sequence length="447" mass="46856">MGLRTKIGVAITATAAVVAVIMGLVVHHRTATTQLETARESLESRLTTAVEDRAAGLVRPRTLINPESIPGPLRDAIERGKRATYLDRSGPEPVLWAGSRLGRDIVVVRHSYVRQTENLRRLDEILWLAGGLGTAFACLVGVALATVAGRRLNASARTAERIADGDLSARLRPRGGKDEIARLTVAVNTMADALAARLRAEREVTSNIAHELRTPVAGLVAAAGLLPPGRPAELVRERARRLHALMEDVLEVARLDGTTEQADTDVRPLGELTRRAVASVTLEGRDSGDPGSVRDPKDAPEVRVLRDCLVETDARRVERILANLVTNAYRHGSAPVVVEIDAGTVRVRDAGPGFPQQLLAGGPQRFRTGSGCGLGLGLTIAVGQARVLGARLSFANPADGGAEAVLDLTRSVVRGAIPGAPGAPGVPGAPDVRGGSGPGRSGPEGAV</sequence>
<evidence type="ECO:0000256" key="11">
    <source>
        <dbReference type="SAM" id="Phobius"/>
    </source>
</evidence>
<dbReference type="Proteomes" id="UP001596083">
    <property type="component" value="Unassembled WGS sequence"/>
</dbReference>
<feature type="transmembrane region" description="Helical" evidence="11">
    <location>
        <begin position="125"/>
        <end position="147"/>
    </location>
</feature>
<keyword evidence="15" id="KW-1185">Reference proteome</keyword>
<comment type="caution">
    <text evidence="14">The sequence shown here is derived from an EMBL/GenBank/DDBJ whole genome shotgun (WGS) entry which is preliminary data.</text>
</comment>
<evidence type="ECO:0000256" key="3">
    <source>
        <dbReference type="ARBA" id="ARBA00012438"/>
    </source>
</evidence>
<evidence type="ECO:0000256" key="9">
    <source>
        <dbReference type="ARBA" id="ARBA00023012"/>
    </source>
</evidence>
<evidence type="ECO:0000256" key="10">
    <source>
        <dbReference type="SAM" id="MobiDB-lite"/>
    </source>
</evidence>
<dbReference type="InterPro" id="IPR003594">
    <property type="entry name" value="HATPase_dom"/>
</dbReference>
<keyword evidence="14" id="KW-0547">Nucleotide-binding</keyword>
<dbReference type="SUPFAM" id="SSF47384">
    <property type="entry name" value="Homodimeric domain of signal transducing histidine kinase"/>
    <property type="match status" value="1"/>
</dbReference>
<dbReference type="Gene3D" id="1.10.287.130">
    <property type="match status" value="1"/>
</dbReference>
<organism evidence="14 15">
    <name type="scientific">Streptomyces gamaensis</name>
    <dbReference type="NCBI Taxonomy" id="1763542"/>
    <lineage>
        <taxon>Bacteria</taxon>
        <taxon>Bacillati</taxon>
        <taxon>Actinomycetota</taxon>
        <taxon>Actinomycetes</taxon>
        <taxon>Kitasatosporales</taxon>
        <taxon>Streptomycetaceae</taxon>
        <taxon>Streptomyces</taxon>
    </lineage>
</organism>
<keyword evidence="9" id="KW-0902">Two-component regulatory system</keyword>
<dbReference type="Gene3D" id="3.30.565.10">
    <property type="entry name" value="Histidine kinase-like ATPase, C-terminal domain"/>
    <property type="match status" value="1"/>
</dbReference>
<dbReference type="RefSeq" id="WP_390317423.1">
    <property type="nucleotide sequence ID" value="NZ_JBHSPB010000010.1"/>
</dbReference>
<dbReference type="SUPFAM" id="SSF55874">
    <property type="entry name" value="ATPase domain of HSP90 chaperone/DNA topoisomerase II/histidine kinase"/>
    <property type="match status" value="1"/>
</dbReference>
<dbReference type="PROSITE" id="PS50885">
    <property type="entry name" value="HAMP"/>
    <property type="match status" value="1"/>
</dbReference>
<dbReference type="InterPro" id="IPR036890">
    <property type="entry name" value="HATPase_C_sf"/>
</dbReference>
<comment type="catalytic activity">
    <reaction evidence="1">
        <text>ATP + protein L-histidine = ADP + protein N-phospho-L-histidine.</text>
        <dbReference type="EC" id="2.7.13.3"/>
    </reaction>
</comment>
<dbReference type="CDD" id="cd06225">
    <property type="entry name" value="HAMP"/>
    <property type="match status" value="1"/>
</dbReference>
<dbReference type="GO" id="GO:0005524">
    <property type="term" value="F:ATP binding"/>
    <property type="evidence" value="ECO:0007669"/>
    <property type="project" value="UniProtKB-KW"/>
</dbReference>
<name>A0ABW0YZP2_9ACTN</name>
<dbReference type="Pfam" id="PF00512">
    <property type="entry name" value="HisKA"/>
    <property type="match status" value="1"/>
</dbReference>
<evidence type="ECO:0000256" key="6">
    <source>
        <dbReference type="ARBA" id="ARBA00022692"/>
    </source>
</evidence>
<dbReference type="Pfam" id="PF00672">
    <property type="entry name" value="HAMP"/>
    <property type="match status" value="1"/>
</dbReference>
<keyword evidence="6 11" id="KW-0812">Transmembrane</keyword>
<keyword evidence="5" id="KW-0808">Transferase</keyword>
<proteinExistence type="predicted"/>
<gene>
    <name evidence="14" type="ORF">ACFP1Z_18000</name>
</gene>
<dbReference type="PANTHER" id="PTHR45436">
    <property type="entry name" value="SENSOR HISTIDINE KINASE YKOH"/>
    <property type="match status" value="1"/>
</dbReference>
<keyword evidence="4" id="KW-0597">Phosphoprotein</keyword>
<evidence type="ECO:0000256" key="8">
    <source>
        <dbReference type="ARBA" id="ARBA00022989"/>
    </source>
</evidence>
<evidence type="ECO:0000256" key="7">
    <source>
        <dbReference type="ARBA" id="ARBA00022777"/>
    </source>
</evidence>
<feature type="domain" description="HAMP" evidence="13">
    <location>
        <begin position="150"/>
        <end position="199"/>
    </location>
</feature>
<comment type="subcellular location">
    <subcellularLocation>
        <location evidence="2">Cell membrane</location>
    </subcellularLocation>
</comment>
<evidence type="ECO:0000259" key="13">
    <source>
        <dbReference type="PROSITE" id="PS50885"/>
    </source>
</evidence>
<evidence type="ECO:0000256" key="1">
    <source>
        <dbReference type="ARBA" id="ARBA00000085"/>
    </source>
</evidence>
<dbReference type="SMART" id="SM00387">
    <property type="entry name" value="HATPase_c"/>
    <property type="match status" value="1"/>
</dbReference>
<dbReference type="Pfam" id="PF02518">
    <property type="entry name" value="HATPase_c"/>
    <property type="match status" value="1"/>
</dbReference>
<dbReference type="SMART" id="SM00388">
    <property type="entry name" value="HisKA"/>
    <property type="match status" value="1"/>
</dbReference>
<dbReference type="CDD" id="cd00082">
    <property type="entry name" value="HisKA"/>
    <property type="match status" value="1"/>
</dbReference>
<evidence type="ECO:0000313" key="15">
    <source>
        <dbReference type="Proteomes" id="UP001596083"/>
    </source>
</evidence>
<dbReference type="EMBL" id="JBHSPB010000010">
    <property type="protein sequence ID" value="MFC5722061.1"/>
    <property type="molecule type" value="Genomic_DNA"/>
</dbReference>
<dbReference type="SMART" id="SM00304">
    <property type="entry name" value="HAMP"/>
    <property type="match status" value="1"/>
</dbReference>
<feature type="domain" description="Histidine kinase" evidence="12">
    <location>
        <begin position="207"/>
        <end position="412"/>
    </location>
</feature>
<feature type="transmembrane region" description="Helical" evidence="11">
    <location>
        <begin position="7"/>
        <end position="26"/>
    </location>
</feature>
<dbReference type="InterPro" id="IPR050428">
    <property type="entry name" value="TCS_sensor_his_kinase"/>
</dbReference>
<keyword evidence="7" id="KW-0418">Kinase</keyword>
<evidence type="ECO:0000313" key="14">
    <source>
        <dbReference type="EMBL" id="MFC5722061.1"/>
    </source>
</evidence>
<dbReference type="InterPro" id="IPR003660">
    <property type="entry name" value="HAMP_dom"/>
</dbReference>